<dbReference type="GO" id="GO:0022857">
    <property type="term" value="F:transmembrane transporter activity"/>
    <property type="evidence" value="ECO:0007669"/>
    <property type="project" value="InterPro"/>
</dbReference>
<feature type="transmembrane region" description="Helical" evidence="5">
    <location>
        <begin position="108"/>
        <end position="129"/>
    </location>
</feature>
<dbReference type="AlphaFoldDB" id="A0A934S6B5"/>
<dbReference type="Proteomes" id="UP000617628">
    <property type="component" value="Unassembled WGS sequence"/>
</dbReference>
<dbReference type="PANTHER" id="PTHR23528">
    <property type="match status" value="1"/>
</dbReference>
<keyword evidence="1 5" id="KW-0812">Transmembrane</keyword>
<dbReference type="PANTHER" id="PTHR23528:SF1">
    <property type="entry name" value="MAJOR FACILITATOR SUPERFAMILY (MFS) PROFILE DOMAIN-CONTAINING PROTEIN"/>
    <property type="match status" value="1"/>
</dbReference>
<dbReference type="Pfam" id="PF07690">
    <property type="entry name" value="MFS_1"/>
    <property type="match status" value="1"/>
</dbReference>
<feature type="transmembrane region" description="Helical" evidence="5">
    <location>
        <begin position="21"/>
        <end position="43"/>
    </location>
</feature>
<reference evidence="6" key="1">
    <citation type="submission" date="2021-01" db="EMBL/GenBank/DDBJ databases">
        <title>Modified the classification status of verrucomicrobia.</title>
        <authorList>
            <person name="Feng X."/>
        </authorList>
    </citation>
    <scope>NUCLEOTIDE SEQUENCE</scope>
    <source>
        <strain evidence="6">KCTC 13126</strain>
    </source>
</reference>
<gene>
    <name evidence="6" type="ORF">JIN87_22825</name>
</gene>
<sequence>MIITRKTKVPLHWTFYAQLPLLLSIYGAFVINAPFLLLIKKFIDNPAAIMGLISIEIYISIMGTPFISWLSDHIWTRWGRRKFFFVIADVGRALCLIAMPFAPNLWSLIILRWLFGAAGDFAGMTQALIYEVVPPPQRGRLSGFFQGSIQFGNILFFFLLLGRFDDYYFMGPFAQVTALNGGAIMFWLAAILLFGIAAYEGLGFKEIKPPDAKNLNSGRKPGQSIFVHFFKNFFKDVLSKDLLPVYLVTLIVAMFNVQLGVFLPLLYTEQWGYSLQEMGNTLAIGAVFAISFALLSGWFADRYGKMMTFVLANVGSLGMNVFYFIWVYNQPDFRPTLVQIVVIGNVTAIFLMIKGVVGFPLMMEYVERSRMGAANAGIQISQSIFRNGLLFFVGVWLAWWSYWFLPQAGYNVSLTFPEEKSEEQLVSQLQSAGVNPEELVLRPEHQFGVDGETSMRWWIHQNDKEAQELLEEKKKLKNELGSLETKADSPFLEATEAEEIQSQIAARETRITEIDQKLEAGVDSLKAKLMPALEQSLYEAGSQIRSASFSNETLSLGLTTIEEFDESLTERLITNISGPQFALVRNQNENAATRWSPDVSIESIQGQTPGVNIDLSFDPIFLDLYEGFYRKTESNEKSFEASSAIISLVRALIGRGPNRFELSVDQSNEDASSISIELTLLERALIDDLELIAEGISEEKLISDVALASTSPSEHQLTLTLEQSDKDIGELQPRAIEASERIDELLGQRGSLNPLIVESYIRVSDTLAASPFYVTIPENTTKSAYSEREYEYFFSSKTLEIATDIIGFFIIIFLLIMEKRGVIHRFGAEEDENR</sequence>
<feature type="transmembrane region" description="Helical" evidence="5">
    <location>
        <begin position="340"/>
        <end position="363"/>
    </location>
</feature>
<dbReference type="EMBL" id="JAENIL010000056">
    <property type="protein sequence ID" value="MBK1879738.1"/>
    <property type="molecule type" value="Genomic_DNA"/>
</dbReference>
<evidence type="ECO:0000256" key="1">
    <source>
        <dbReference type="ARBA" id="ARBA00022692"/>
    </source>
</evidence>
<feature type="transmembrane region" description="Helical" evidence="5">
    <location>
        <begin position="141"/>
        <end position="161"/>
    </location>
</feature>
<feature type="coiled-coil region" evidence="4">
    <location>
        <begin position="459"/>
        <end position="486"/>
    </location>
</feature>
<feature type="transmembrane region" description="Helical" evidence="5">
    <location>
        <begin position="279"/>
        <end position="300"/>
    </location>
</feature>
<dbReference type="InterPro" id="IPR036259">
    <property type="entry name" value="MFS_trans_sf"/>
</dbReference>
<feature type="transmembrane region" description="Helical" evidence="5">
    <location>
        <begin position="83"/>
        <end position="102"/>
    </location>
</feature>
<evidence type="ECO:0000256" key="2">
    <source>
        <dbReference type="ARBA" id="ARBA00022989"/>
    </source>
</evidence>
<dbReference type="Gene3D" id="1.20.1250.20">
    <property type="entry name" value="MFS general substrate transporter like domains"/>
    <property type="match status" value="1"/>
</dbReference>
<feature type="transmembrane region" description="Helical" evidence="5">
    <location>
        <begin position="49"/>
        <end position="71"/>
    </location>
</feature>
<evidence type="ECO:0000313" key="7">
    <source>
        <dbReference type="Proteomes" id="UP000617628"/>
    </source>
</evidence>
<keyword evidence="3 5" id="KW-0472">Membrane</keyword>
<feature type="transmembrane region" description="Helical" evidence="5">
    <location>
        <begin position="384"/>
        <end position="405"/>
    </location>
</feature>
<evidence type="ECO:0000256" key="3">
    <source>
        <dbReference type="ARBA" id="ARBA00023136"/>
    </source>
</evidence>
<dbReference type="SUPFAM" id="SSF103473">
    <property type="entry name" value="MFS general substrate transporter"/>
    <property type="match status" value="1"/>
</dbReference>
<dbReference type="RefSeq" id="WP_200357952.1">
    <property type="nucleotide sequence ID" value="NZ_JAENIL010000056.1"/>
</dbReference>
<feature type="transmembrane region" description="Helical" evidence="5">
    <location>
        <begin position="307"/>
        <end position="328"/>
    </location>
</feature>
<comment type="caution">
    <text evidence="6">The sequence shown here is derived from an EMBL/GenBank/DDBJ whole genome shotgun (WGS) entry which is preliminary data.</text>
</comment>
<keyword evidence="7" id="KW-1185">Reference proteome</keyword>
<organism evidence="6 7">
    <name type="scientific">Pelagicoccus mobilis</name>
    <dbReference type="NCBI Taxonomy" id="415221"/>
    <lineage>
        <taxon>Bacteria</taxon>
        <taxon>Pseudomonadati</taxon>
        <taxon>Verrucomicrobiota</taxon>
        <taxon>Opitutia</taxon>
        <taxon>Puniceicoccales</taxon>
        <taxon>Pelagicoccaceae</taxon>
        <taxon>Pelagicoccus</taxon>
    </lineage>
</organism>
<proteinExistence type="predicted"/>
<name>A0A934S6B5_9BACT</name>
<evidence type="ECO:0000313" key="6">
    <source>
        <dbReference type="EMBL" id="MBK1879738.1"/>
    </source>
</evidence>
<feature type="transmembrane region" description="Helical" evidence="5">
    <location>
        <begin position="173"/>
        <end position="199"/>
    </location>
</feature>
<evidence type="ECO:0000256" key="5">
    <source>
        <dbReference type="SAM" id="Phobius"/>
    </source>
</evidence>
<protein>
    <submittedName>
        <fullName evidence="6">MFS transporter</fullName>
    </submittedName>
</protein>
<accession>A0A934S6B5</accession>
<evidence type="ECO:0000256" key="4">
    <source>
        <dbReference type="SAM" id="Coils"/>
    </source>
</evidence>
<keyword evidence="4" id="KW-0175">Coiled coil</keyword>
<dbReference type="InterPro" id="IPR011701">
    <property type="entry name" value="MFS"/>
</dbReference>
<keyword evidence="2 5" id="KW-1133">Transmembrane helix</keyword>
<feature type="transmembrane region" description="Helical" evidence="5">
    <location>
        <begin position="798"/>
        <end position="817"/>
    </location>
</feature>
<feature type="transmembrane region" description="Helical" evidence="5">
    <location>
        <begin position="245"/>
        <end position="267"/>
    </location>
</feature>